<evidence type="ECO:0000256" key="3">
    <source>
        <dbReference type="ARBA" id="ARBA00022692"/>
    </source>
</evidence>
<keyword evidence="7" id="KW-0675">Receptor</keyword>
<dbReference type="OrthoDB" id="9975554at2759"/>
<organism evidence="11 12">
    <name type="scientific">Hypsibius exemplaris</name>
    <name type="common">Freshwater tardigrade</name>
    <dbReference type="NCBI Taxonomy" id="2072580"/>
    <lineage>
        <taxon>Eukaryota</taxon>
        <taxon>Metazoa</taxon>
        <taxon>Ecdysozoa</taxon>
        <taxon>Tardigrada</taxon>
        <taxon>Eutardigrada</taxon>
        <taxon>Parachela</taxon>
        <taxon>Hypsibioidea</taxon>
        <taxon>Hypsibiidae</taxon>
        <taxon>Hypsibius</taxon>
    </lineage>
</organism>
<evidence type="ECO:0000313" key="11">
    <source>
        <dbReference type="EMBL" id="OQV16958.1"/>
    </source>
</evidence>
<dbReference type="InterPro" id="IPR017452">
    <property type="entry name" value="GPCR_Rhodpsn_7TM"/>
</dbReference>
<evidence type="ECO:0000256" key="5">
    <source>
        <dbReference type="ARBA" id="ARBA00023040"/>
    </source>
</evidence>
<feature type="transmembrane region" description="Helical" evidence="9">
    <location>
        <begin position="153"/>
        <end position="173"/>
    </location>
</feature>
<dbReference type="SUPFAM" id="SSF81321">
    <property type="entry name" value="Family A G protein-coupled receptor-like"/>
    <property type="match status" value="1"/>
</dbReference>
<keyword evidence="12" id="KW-1185">Reference proteome</keyword>
<evidence type="ECO:0000256" key="9">
    <source>
        <dbReference type="SAM" id="Phobius"/>
    </source>
</evidence>
<dbReference type="GO" id="GO:0005886">
    <property type="term" value="C:plasma membrane"/>
    <property type="evidence" value="ECO:0007669"/>
    <property type="project" value="UniProtKB-SubCell"/>
</dbReference>
<evidence type="ECO:0000256" key="8">
    <source>
        <dbReference type="ARBA" id="ARBA00023224"/>
    </source>
</evidence>
<dbReference type="EMBL" id="MTYJ01000068">
    <property type="protein sequence ID" value="OQV16958.1"/>
    <property type="molecule type" value="Genomic_DNA"/>
</dbReference>
<sequence>MSRNCSSLTNFSSHLFTSSEHCPEKQSIYSYTTSVAWSVTSILMALFGIANNSILLIVTLRVRSLKSGSGYLLANLFLTHFLMSAITLPTAAAGVLINLRDIQITDYYCNILQPINTILYVNLSWTEAGLAVNRYVAICRPRLYPAFRAKTTAYFTILLCWVISTGCTMPFVFGVCGSFRVIPRTNQCSVVYDGVRGQILGQSVVYGPFCVVGCAILLILRKVAELRLQIGDIHTSRNGPTNAGLRQIRRGLVLGRVLLAGFIGNLLCIVPISLVIMIFPLALGRLPVMVLVLRSVLAAVYVFIPLVFYAMNEDYRHSSRNLMLSMIGCHANVAADRPVNSIPLQLLS</sequence>
<dbReference type="Pfam" id="PF00001">
    <property type="entry name" value="7tm_1"/>
    <property type="match status" value="1"/>
</dbReference>
<dbReference type="CDD" id="cd00637">
    <property type="entry name" value="7tm_classA_rhodopsin-like"/>
    <property type="match status" value="1"/>
</dbReference>
<evidence type="ECO:0000256" key="1">
    <source>
        <dbReference type="ARBA" id="ARBA00004651"/>
    </source>
</evidence>
<feature type="transmembrane region" description="Helical" evidence="9">
    <location>
        <begin position="35"/>
        <end position="60"/>
    </location>
</feature>
<keyword evidence="5" id="KW-0297">G-protein coupled receptor</keyword>
<feature type="domain" description="G-protein coupled receptors family 1 profile" evidence="10">
    <location>
        <begin position="51"/>
        <end position="309"/>
    </location>
</feature>
<evidence type="ECO:0000259" key="10">
    <source>
        <dbReference type="PROSITE" id="PS50262"/>
    </source>
</evidence>
<accession>A0A1W0WP29</accession>
<keyword evidence="3 9" id="KW-0812">Transmembrane</keyword>
<evidence type="ECO:0000256" key="2">
    <source>
        <dbReference type="ARBA" id="ARBA00022475"/>
    </source>
</evidence>
<gene>
    <name evidence="11" type="ORF">BV898_08963</name>
</gene>
<feature type="transmembrane region" description="Helical" evidence="9">
    <location>
        <begin position="72"/>
        <end position="99"/>
    </location>
</feature>
<evidence type="ECO:0000256" key="7">
    <source>
        <dbReference type="ARBA" id="ARBA00023170"/>
    </source>
</evidence>
<comment type="caution">
    <text evidence="11">The sequence shown here is derived from an EMBL/GenBank/DDBJ whole genome shotgun (WGS) entry which is preliminary data.</text>
</comment>
<evidence type="ECO:0000313" key="12">
    <source>
        <dbReference type="Proteomes" id="UP000192578"/>
    </source>
</evidence>
<dbReference type="PRINTS" id="PR00237">
    <property type="entry name" value="GPCRRHODOPSN"/>
</dbReference>
<reference evidence="12" key="1">
    <citation type="submission" date="2017-01" db="EMBL/GenBank/DDBJ databases">
        <title>Comparative genomics of anhydrobiosis in the tardigrade Hypsibius dujardini.</title>
        <authorList>
            <person name="Yoshida Y."/>
            <person name="Koutsovoulos G."/>
            <person name="Laetsch D."/>
            <person name="Stevens L."/>
            <person name="Kumar S."/>
            <person name="Horikawa D."/>
            <person name="Ishino K."/>
            <person name="Komine S."/>
            <person name="Tomita M."/>
            <person name="Blaxter M."/>
            <person name="Arakawa K."/>
        </authorList>
    </citation>
    <scope>NUCLEOTIDE SEQUENCE [LARGE SCALE GENOMIC DNA]</scope>
    <source>
        <strain evidence="12">Z151</strain>
    </source>
</reference>
<dbReference type="Gene3D" id="1.20.1070.10">
    <property type="entry name" value="Rhodopsin 7-helix transmembrane proteins"/>
    <property type="match status" value="1"/>
</dbReference>
<dbReference type="GO" id="GO:0004930">
    <property type="term" value="F:G protein-coupled receptor activity"/>
    <property type="evidence" value="ECO:0007669"/>
    <property type="project" value="UniProtKB-KW"/>
</dbReference>
<dbReference type="PROSITE" id="PS50262">
    <property type="entry name" value="G_PROTEIN_RECEP_F1_2"/>
    <property type="match status" value="1"/>
</dbReference>
<evidence type="ECO:0000256" key="4">
    <source>
        <dbReference type="ARBA" id="ARBA00022989"/>
    </source>
</evidence>
<keyword evidence="8" id="KW-0807">Transducer</keyword>
<evidence type="ECO:0000256" key="6">
    <source>
        <dbReference type="ARBA" id="ARBA00023136"/>
    </source>
</evidence>
<keyword evidence="2" id="KW-1003">Cell membrane</keyword>
<dbReference type="Proteomes" id="UP000192578">
    <property type="component" value="Unassembled WGS sequence"/>
</dbReference>
<dbReference type="PANTHER" id="PTHR24228">
    <property type="entry name" value="B2 BRADYKININ RECEPTOR/ANGIOTENSIN II RECEPTOR"/>
    <property type="match status" value="1"/>
</dbReference>
<dbReference type="PANTHER" id="PTHR24228:SF59">
    <property type="entry name" value="NEUROPEPTIDE RECEPTOR 15"/>
    <property type="match status" value="1"/>
</dbReference>
<keyword evidence="6 9" id="KW-0472">Membrane</keyword>
<feature type="transmembrane region" description="Helical" evidence="9">
    <location>
        <begin position="199"/>
        <end position="220"/>
    </location>
</feature>
<proteinExistence type="predicted"/>
<name>A0A1W0WP29_HYPEX</name>
<keyword evidence="4 9" id="KW-1133">Transmembrane helix</keyword>
<comment type="subcellular location">
    <subcellularLocation>
        <location evidence="1">Cell membrane</location>
        <topology evidence="1">Multi-pass membrane protein</topology>
    </subcellularLocation>
</comment>
<feature type="transmembrane region" description="Helical" evidence="9">
    <location>
        <begin position="257"/>
        <end position="282"/>
    </location>
</feature>
<feature type="transmembrane region" description="Helical" evidence="9">
    <location>
        <begin position="288"/>
        <end position="311"/>
    </location>
</feature>
<protein>
    <recommendedName>
        <fullName evidence="10">G-protein coupled receptors family 1 profile domain-containing protein</fullName>
    </recommendedName>
</protein>
<dbReference type="InterPro" id="IPR000276">
    <property type="entry name" value="GPCR_Rhodpsn"/>
</dbReference>
<dbReference type="AlphaFoldDB" id="A0A1W0WP29"/>